<organism evidence="1 2">
    <name type="scientific">Prevotella lacticifex</name>
    <dbReference type="NCBI Taxonomy" id="2854755"/>
    <lineage>
        <taxon>Bacteria</taxon>
        <taxon>Pseudomonadati</taxon>
        <taxon>Bacteroidota</taxon>
        <taxon>Bacteroidia</taxon>
        <taxon>Bacteroidales</taxon>
        <taxon>Prevotellaceae</taxon>
        <taxon>Prevotella</taxon>
    </lineage>
</organism>
<dbReference type="GeneID" id="72466915"/>
<dbReference type="Proteomes" id="UP000825483">
    <property type="component" value="Unassembled WGS sequence"/>
</dbReference>
<evidence type="ECO:0000313" key="1">
    <source>
        <dbReference type="EMBL" id="GJG59043.1"/>
    </source>
</evidence>
<proteinExistence type="predicted"/>
<dbReference type="AlphaFoldDB" id="A0A9R1CYK2"/>
<accession>A0A9R1CYK2</accession>
<dbReference type="EMBL" id="BPUB01000002">
    <property type="protein sequence ID" value="GJG59043.1"/>
    <property type="molecule type" value="Genomic_DNA"/>
</dbReference>
<gene>
    <name evidence="1" type="ORF">PRLR5076_18940</name>
</gene>
<protein>
    <submittedName>
        <fullName evidence="1">Uncharacterized protein</fullName>
    </submittedName>
</protein>
<reference evidence="1" key="1">
    <citation type="journal article" date="2022" name="Int. J. Syst. Evol. Microbiol.">
        <title>Prevotella lacticifex sp. nov., isolated from the rumen of cows.</title>
        <authorList>
            <person name="Shinkai T."/>
            <person name="Ikeyama N."/>
            <person name="Kumagai M."/>
            <person name="Ohmori H."/>
            <person name="Sakamoto M."/>
            <person name="Ohkuma M."/>
            <person name="Mitsumori M."/>
        </authorList>
    </citation>
    <scope>NUCLEOTIDE SEQUENCE</scope>
    <source>
        <strain evidence="1">R5076</strain>
    </source>
</reference>
<comment type="caution">
    <text evidence="1">The sequence shown here is derived from an EMBL/GenBank/DDBJ whole genome shotgun (WGS) entry which is preliminary data.</text>
</comment>
<name>A0A9R1CYK2_9BACT</name>
<dbReference type="RefSeq" id="WP_223928945.1">
    <property type="nucleotide sequence ID" value="NZ_BPTU01000001.1"/>
</dbReference>
<sequence length="275" mass="32372">MSQFDLFPVRTFSKVQLERPDLRQEGLGLYLIIERDHNYYDDSDTNFLYFNPSTNKLAFGQWTTRGYCGDFHYDYPSIHGASDDVKKRCATAIREYLKGEATPASFTEPWWVKLNVEEYGIPCVVKGGRKYQGAGHVIKAYEHNNAYGRSYSVSIWTGEKMEFANPRFVRIDQTMLLDAIYAYIDGLNFNDLYDVLKVVWDSRYDNILDVAIFKVCPVQKVNRPIITLEMKRASLREWVREKFSDADEDEQERITHNIMMKKHGEDTDWYYENYE</sequence>
<evidence type="ECO:0000313" key="2">
    <source>
        <dbReference type="Proteomes" id="UP000825483"/>
    </source>
</evidence>
<keyword evidence="2" id="KW-1185">Reference proteome</keyword>